<dbReference type="GO" id="GO:0006357">
    <property type="term" value="P:regulation of transcription by RNA polymerase II"/>
    <property type="evidence" value="ECO:0007669"/>
    <property type="project" value="TreeGrafter"/>
</dbReference>
<dbReference type="InterPro" id="IPR006578">
    <property type="entry name" value="MADF-dom"/>
</dbReference>
<reference evidence="3" key="1">
    <citation type="submission" date="2023-06" db="EMBL/GenBank/DDBJ databases">
        <title>Genomic analysis of the entomopathogenic nematode Steinernema hermaphroditum.</title>
        <authorList>
            <person name="Schwarz E.M."/>
            <person name="Heppert J.K."/>
            <person name="Baniya A."/>
            <person name="Schwartz H.T."/>
            <person name="Tan C.-H."/>
            <person name="Antoshechkin I."/>
            <person name="Sternberg P.W."/>
            <person name="Goodrich-Blair H."/>
            <person name="Dillman A.R."/>
        </authorList>
    </citation>
    <scope>NUCLEOTIDE SEQUENCE</scope>
    <source>
        <strain evidence="3">PS9179</strain>
        <tissue evidence="3">Whole animal</tissue>
    </source>
</reference>
<accession>A0AA39I1N8</accession>
<dbReference type="SMART" id="SM00595">
    <property type="entry name" value="MADF"/>
    <property type="match status" value="1"/>
</dbReference>
<proteinExistence type="predicted"/>
<feature type="domain" description="MADF" evidence="2">
    <location>
        <begin position="110"/>
        <end position="220"/>
    </location>
</feature>
<sequence>MAGRSGRSGQEKRTKVDCFRTKLEVVNATAAVPTSAATTTYRIIKLEPPQPQDSQQRQHQQLGNHSYETTTAHGNTNPASSAASNAPSASSAPSNTERGSWANNDDFTRRLIEAVRKQPSLYNPNHEHYGNKHTNSQIRNQIWAQLCEELGFPDGAQQLQTVWKRIRDRYVRERRRRRQAEQSGNANAPANSTADGASVTGQNAACRHFDSMRWIDAYIFDSNSTSKQSGAPGSSTASSQIQPASSETMYYTLQNSEPSTGDVSYRSNHQDFLNVSTTSTGNSTLNFSHNGSVLDTSGSPCSSTTSSEISVGSTSFTATASSTKGQQQQSANTTVVCTSSEQNYEQQKIETKDGTTITVTHRGKIPPKKDVQRIDAAINVSGSGGGPNVVKMFVDPAQLQIAAPQKVYRLVAANPSDLSAMKSGGLTAIGTATTMQQLSSPQQQTRFTTGRKRAAQSEGQPILSHPPGTTSAVVQLNGRPSNGHLNEEMIMDEGQIVMESGTAQGDDNVKFNIVSTNVIDPNSGQTMVAISNANVQLQQAHHMNQAIQIASTSHQMSHQQQQVVTIPQNVRVVQARTVQQGMPQGAQILQAQPAQYHIITAPTTVTDESYLANHLANTLSNMTDDDKTVFKLAIQRIIMDARFGDGTSVRMLSNDMPQPQVVAVAPTVLNLNLDQQQQLGNIIAVQCPVSLAATSIGVPVTSAAAQQQPQQAMGVRR</sequence>
<dbReference type="PANTHER" id="PTHR12243:SF67">
    <property type="entry name" value="COREPRESSOR OF PANGOLIN, ISOFORM A-RELATED"/>
    <property type="match status" value="1"/>
</dbReference>
<feature type="region of interest" description="Disordered" evidence="1">
    <location>
        <begin position="174"/>
        <end position="199"/>
    </location>
</feature>
<feature type="region of interest" description="Disordered" evidence="1">
    <location>
        <begin position="45"/>
        <end position="104"/>
    </location>
</feature>
<keyword evidence="4" id="KW-1185">Reference proteome</keyword>
<dbReference type="GO" id="GO:0005634">
    <property type="term" value="C:nucleus"/>
    <property type="evidence" value="ECO:0007669"/>
    <property type="project" value="TreeGrafter"/>
</dbReference>
<organism evidence="3 4">
    <name type="scientific">Steinernema hermaphroditum</name>
    <dbReference type="NCBI Taxonomy" id="289476"/>
    <lineage>
        <taxon>Eukaryota</taxon>
        <taxon>Metazoa</taxon>
        <taxon>Ecdysozoa</taxon>
        <taxon>Nematoda</taxon>
        <taxon>Chromadorea</taxon>
        <taxon>Rhabditida</taxon>
        <taxon>Tylenchina</taxon>
        <taxon>Panagrolaimomorpha</taxon>
        <taxon>Strongyloidoidea</taxon>
        <taxon>Steinernematidae</taxon>
        <taxon>Steinernema</taxon>
    </lineage>
</organism>
<evidence type="ECO:0000313" key="3">
    <source>
        <dbReference type="EMBL" id="KAK0414943.1"/>
    </source>
</evidence>
<feature type="compositionally biased region" description="Low complexity" evidence="1">
    <location>
        <begin position="52"/>
        <end position="61"/>
    </location>
</feature>
<name>A0AA39I1N8_9BILA</name>
<evidence type="ECO:0000313" key="4">
    <source>
        <dbReference type="Proteomes" id="UP001175271"/>
    </source>
</evidence>
<feature type="compositionally biased region" description="Polar residues" evidence="1">
    <location>
        <begin position="181"/>
        <end position="199"/>
    </location>
</feature>
<evidence type="ECO:0000256" key="1">
    <source>
        <dbReference type="SAM" id="MobiDB-lite"/>
    </source>
</evidence>
<protein>
    <recommendedName>
        <fullName evidence="2">MADF domain-containing protein</fullName>
    </recommendedName>
</protein>
<dbReference type="InterPro" id="IPR039353">
    <property type="entry name" value="TF_Adf1"/>
</dbReference>
<gene>
    <name evidence="3" type="ORF">QR680_011687</name>
</gene>
<feature type="compositionally biased region" description="Polar residues" evidence="1">
    <location>
        <begin position="62"/>
        <end position="76"/>
    </location>
</feature>
<comment type="caution">
    <text evidence="3">The sequence shown here is derived from an EMBL/GenBank/DDBJ whole genome shotgun (WGS) entry which is preliminary data.</text>
</comment>
<evidence type="ECO:0000259" key="2">
    <source>
        <dbReference type="PROSITE" id="PS51029"/>
    </source>
</evidence>
<dbReference type="Proteomes" id="UP001175271">
    <property type="component" value="Unassembled WGS sequence"/>
</dbReference>
<dbReference type="GO" id="GO:0005667">
    <property type="term" value="C:transcription regulator complex"/>
    <property type="evidence" value="ECO:0007669"/>
    <property type="project" value="TreeGrafter"/>
</dbReference>
<feature type="compositionally biased region" description="Low complexity" evidence="1">
    <location>
        <begin position="77"/>
        <end position="95"/>
    </location>
</feature>
<dbReference type="PANTHER" id="PTHR12243">
    <property type="entry name" value="MADF DOMAIN TRANSCRIPTION FACTOR"/>
    <property type="match status" value="1"/>
</dbReference>
<dbReference type="Pfam" id="PF10545">
    <property type="entry name" value="MADF_DNA_bdg"/>
    <property type="match status" value="1"/>
</dbReference>
<dbReference type="PROSITE" id="PS51029">
    <property type="entry name" value="MADF"/>
    <property type="match status" value="1"/>
</dbReference>
<dbReference type="EMBL" id="JAUCMV010000002">
    <property type="protein sequence ID" value="KAK0414943.1"/>
    <property type="molecule type" value="Genomic_DNA"/>
</dbReference>
<dbReference type="AlphaFoldDB" id="A0AA39I1N8"/>